<dbReference type="InterPro" id="IPR049371">
    <property type="entry name" value="GspD-like_N0"/>
</dbReference>
<gene>
    <name evidence="16" type="primary">gspD</name>
    <name evidence="16" type="ORF">M8A51_21280</name>
</gene>
<keyword evidence="5" id="KW-0812">Transmembrane</keyword>
<evidence type="ECO:0000256" key="12">
    <source>
        <dbReference type="SAM" id="SignalP"/>
    </source>
</evidence>
<sequence length="751" mass="78569">MKLNRPHRLATRLTCATVAAALAALLLSPALAQQPAPAERADASAATQVTLNFVNADIEGVARAMGVILKRQFVVDPRVKGTMTLYSEQPMSRSDAYLSFLAALRGLGFAVVQVDGLYKIVPEADAKLQTGTVSAGPAPQVRGDQILTQIFRLNHENANNLVTVLRPLISPNNTINVNPGTNSLVITDYADNLRRLAKIVAALDLPNSTDVEVIPLQHAVASDIAVLVQRLSDLQATGPGGAPAGGQAPAPAGGSGSGGTVLADARTNSLLVRAPNPARMNMIRSLVQQLDRPGQAGAGGSGIYVVYLKNADAVRLAQVLRAAFTTQGQPGGAGGGGGGGTSSINTANNQMANLGSSSSTNGGASPQATAPVSGAAQPSTGGFIQADPATNALIITAPEPLYRQLRSVIDQLDTRRAQVYVESMIVEVNADKAAEFGIQWQSIIGNSGNEYLGGVGTNWGDGGGNILNATRALAGGIDGLADAELPGNGLNLGIVRKFGKYYTLGLLARALENNTGANILSTPNLITLDNEEAKIVVGENVPFITGQYTNTGTGTTSPFQTIERKDVGLTLRIKPQIGENGTVRLTIFQESSNVIAANVPGTSNAGPATTKRSIESTVVVDDGQIIVLGGLMQDSYEDGRSKVPVLGDVPVIGGLFRTENRTREKRNLMLFLRPVVMRDQEATNKFSLDRYDLIRAQQKETQPSPRVLVPVNEAPQLPPLSVPQAPDSATPPQPGREGTLPPLTPNTPIER</sequence>
<dbReference type="Pfam" id="PF21305">
    <property type="entry name" value="type_II_gspD_N0"/>
    <property type="match status" value="1"/>
</dbReference>
<evidence type="ECO:0000256" key="3">
    <source>
        <dbReference type="ARBA" id="ARBA00022448"/>
    </source>
</evidence>
<feature type="domain" description="NolW-like" evidence="14">
    <location>
        <begin position="148"/>
        <end position="206"/>
    </location>
</feature>
<feature type="compositionally biased region" description="Gly residues" evidence="11">
    <location>
        <begin position="329"/>
        <end position="341"/>
    </location>
</feature>
<dbReference type="Pfam" id="PF00263">
    <property type="entry name" value="Secretin"/>
    <property type="match status" value="1"/>
</dbReference>
<keyword evidence="6 12" id="KW-0732">Signal</keyword>
<dbReference type="InterPro" id="IPR004846">
    <property type="entry name" value="T2SS/T3SS_dom"/>
</dbReference>
<evidence type="ECO:0000313" key="16">
    <source>
        <dbReference type="EMBL" id="MCM5682069.1"/>
    </source>
</evidence>
<dbReference type="EMBL" id="JAMKFE010000016">
    <property type="protein sequence ID" value="MCM5682069.1"/>
    <property type="molecule type" value="Genomic_DNA"/>
</dbReference>
<dbReference type="InterPro" id="IPR013356">
    <property type="entry name" value="T2SS_GspD"/>
</dbReference>
<keyword evidence="17" id="KW-1185">Reference proteome</keyword>
<evidence type="ECO:0000259" key="13">
    <source>
        <dbReference type="Pfam" id="PF00263"/>
    </source>
</evidence>
<evidence type="ECO:0000256" key="10">
    <source>
        <dbReference type="RuleBase" id="RU004004"/>
    </source>
</evidence>
<feature type="domain" description="GspD-like N0" evidence="15">
    <location>
        <begin position="51"/>
        <end position="120"/>
    </location>
</feature>
<evidence type="ECO:0000256" key="8">
    <source>
        <dbReference type="ARBA" id="ARBA00023136"/>
    </source>
</evidence>
<feature type="domain" description="NolW-like" evidence="14">
    <location>
        <begin position="211"/>
        <end position="295"/>
    </location>
</feature>
<feature type="region of interest" description="Disordered" evidence="11">
    <location>
        <begin position="238"/>
        <end position="259"/>
    </location>
</feature>
<dbReference type="PANTHER" id="PTHR30332:SF24">
    <property type="entry name" value="SECRETIN GSPD-RELATED"/>
    <property type="match status" value="1"/>
</dbReference>
<keyword evidence="9" id="KW-0998">Cell outer membrane</keyword>
<evidence type="ECO:0000313" key="17">
    <source>
        <dbReference type="Proteomes" id="UP001165541"/>
    </source>
</evidence>
<dbReference type="InterPro" id="IPR050810">
    <property type="entry name" value="Bact_Secretion_Sys_Channel"/>
</dbReference>
<dbReference type="PANTHER" id="PTHR30332">
    <property type="entry name" value="PROBABLE GENERAL SECRETION PATHWAY PROTEIN D"/>
    <property type="match status" value="1"/>
</dbReference>
<keyword evidence="8" id="KW-0472">Membrane</keyword>
<evidence type="ECO:0000256" key="1">
    <source>
        <dbReference type="ARBA" id="ARBA00004442"/>
    </source>
</evidence>
<dbReference type="NCBIfam" id="TIGR02517">
    <property type="entry name" value="type_II_gspD"/>
    <property type="match status" value="1"/>
</dbReference>
<evidence type="ECO:0000256" key="11">
    <source>
        <dbReference type="SAM" id="MobiDB-lite"/>
    </source>
</evidence>
<dbReference type="InterPro" id="IPR005644">
    <property type="entry name" value="NolW-like"/>
</dbReference>
<feature type="region of interest" description="Disordered" evidence="11">
    <location>
        <begin position="699"/>
        <end position="751"/>
    </location>
</feature>
<evidence type="ECO:0000256" key="6">
    <source>
        <dbReference type="ARBA" id="ARBA00022729"/>
    </source>
</evidence>
<feature type="domain" description="NolW-like" evidence="14">
    <location>
        <begin position="305"/>
        <end position="418"/>
    </location>
</feature>
<proteinExistence type="inferred from homology"/>
<evidence type="ECO:0000256" key="5">
    <source>
        <dbReference type="ARBA" id="ARBA00022692"/>
    </source>
</evidence>
<evidence type="ECO:0000256" key="2">
    <source>
        <dbReference type="ARBA" id="ARBA00006980"/>
    </source>
</evidence>
<evidence type="ECO:0000256" key="4">
    <source>
        <dbReference type="ARBA" id="ARBA00022452"/>
    </source>
</evidence>
<protein>
    <submittedName>
        <fullName evidence="16">Type II secretion system secretin GspD</fullName>
    </submittedName>
</protein>
<keyword evidence="3 10" id="KW-0813">Transport</keyword>
<dbReference type="PRINTS" id="PR01032">
    <property type="entry name" value="PHAGEIV"/>
</dbReference>
<feature type="compositionally biased region" description="Polar residues" evidence="11">
    <location>
        <begin position="342"/>
        <end position="381"/>
    </location>
</feature>
<evidence type="ECO:0000256" key="7">
    <source>
        <dbReference type="ARBA" id="ARBA00022927"/>
    </source>
</evidence>
<dbReference type="PRINTS" id="PR00811">
    <property type="entry name" value="BCTERIALGSPD"/>
</dbReference>
<keyword evidence="7" id="KW-0653">Protein transport</keyword>
<dbReference type="Proteomes" id="UP001165541">
    <property type="component" value="Unassembled WGS sequence"/>
</dbReference>
<comment type="subcellular location">
    <subcellularLocation>
        <location evidence="1 10">Cell outer membrane</location>
    </subcellularLocation>
</comment>
<evidence type="ECO:0000256" key="9">
    <source>
        <dbReference type="ARBA" id="ARBA00023237"/>
    </source>
</evidence>
<keyword evidence="4" id="KW-1134">Transmembrane beta strand</keyword>
<dbReference type="InterPro" id="IPR038591">
    <property type="entry name" value="NolW-like_sf"/>
</dbReference>
<feature type="domain" description="Type II/III secretion system secretin-like" evidence="13">
    <location>
        <begin position="510"/>
        <end position="678"/>
    </location>
</feature>
<comment type="caution">
    <text evidence="16">The sequence shown here is derived from an EMBL/GenBank/DDBJ whole genome shotgun (WGS) entry which is preliminary data.</text>
</comment>
<feature type="chain" id="PRO_5045213918" evidence="12">
    <location>
        <begin position="33"/>
        <end position="751"/>
    </location>
</feature>
<reference evidence="16" key="1">
    <citation type="submission" date="2022-05" db="EMBL/GenBank/DDBJ databases">
        <title>Schlegelella sp. nov., isolated from mangrove soil.</title>
        <authorList>
            <person name="Liu Y."/>
            <person name="Ge X."/>
            <person name="Liu W."/>
        </authorList>
    </citation>
    <scope>NUCLEOTIDE SEQUENCE</scope>
    <source>
        <strain evidence="16">S2-27</strain>
    </source>
</reference>
<feature type="signal peptide" evidence="12">
    <location>
        <begin position="1"/>
        <end position="32"/>
    </location>
</feature>
<accession>A0ABT0YUT8</accession>
<dbReference type="Pfam" id="PF03958">
    <property type="entry name" value="Secretin_N"/>
    <property type="match status" value="3"/>
</dbReference>
<organism evidence="16 17">
    <name type="scientific">Caldimonas mangrovi</name>
    <dbReference type="NCBI Taxonomy" id="2944811"/>
    <lineage>
        <taxon>Bacteria</taxon>
        <taxon>Pseudomonadati</taxon>
        <taxon>Pseudomonadota</taxon>
        <taxon>Betaproteobacteria</taxon>
        <taxon>Burkholderiales</taxon>
        <taxon>Sphaerotilaceae</taxon>
        <taxon>Caldimonas</taxon>
    </lineage>
</organism>
<dbReference type="InterPro" id="IPR001775">
    <property type="entry name" value="GspD/PilQ"/>
</dbReference>
<name>A0ABT0YUT8_9BURK</name>
<dbReference type="Gene3D" id="3.30.1370.120">
    <property type="match status" value="3"/>
</dbReference>
<evidence type="ECO:0000259" key="14">
    <source>
        <dbReference type="Pfam" id="PF03958"/>
    </source>
</evidence>
<dbReference type="RefSeq" id="WP_251780551.1">
    <property type="nucleotide sequence ID" value="NZ_JAMKFE010000016.1"/>
</dbReference>
<evidence type="ECO:0000259" key="15">
    <source>
        <dbReference type="Pfam" id="PF21305"/>
    </source>
</evidence>
<comment type="similarity">
    <text evidence="2">Belongs to the bacterial secretin family. GSP D subfamily.</text>
</comment>
<feature type="region of interest" description="Disordered" evidence="11">
    <location>
        <begin position="327"/>
        <end position="381"/>
    </location>
</feature>